<dbReference type="RefSeq" id="WP_327795132.1">
    <property type="nucleotide sequence ID" value="NZ_JADQAZ010000003.1"/>
</dbReference>
<comment type="caution">
    <text evidence="5">The sequence shown here is derived from an EMBL/GenBank/DDBJ whole genome shotgun (WGS) entry which is preliminary data.</text>
</comment>
<dbReference type="InterPro" id="IPR026040">
    <property type="entry name" value="HyI-like"/>
</dbReference>
<dbReference type="EMBL" id="JADQAZ010000003">
    <property type="protein sequence ID" value="MBT0958919.1"/>
    <property type="molecule type" value="Genomic_DNA"/>
</dbReference>
<organism evidence="5 6">
    <name type="scientific">Harenicola maris</name>
    <dbReference type="NCBI Taxonomy" id="2841044"/>
    <lineage>
        <taxon>Bacteria</taxon>
        <taxon>Pseudomonadati</taxon>
        <taxon>Pseudomonadota</taxon>
        <taxon>Alphaproteobacteria</taxon>
        <taxon>Rhodobacterales</taxon>
        <taxon>Paracoccaceae</taxon>
        <taxon>Harenicola</taxon>
    </lineage>
</organism>
<dbReference type="InterPro" id="IPR013022">
    <property type="entry name" value="Xyl_isomerase-like_TIM-brl"/>
</dbReference>
<dbReference type="AlphaFoldDB" id="A0AAP2G9Z2"/>
<evidence type="ECO:0000256" key="3">
    <source>
        <dbReference type="PIRSR" id="PIRSR006241-50"/>
    </source>
</evidence>
<sequence>MATLSAHLGYLFPDLPLEQRFLRARDSGFTCVEHPAPFSIPAETLRGILDGNGLKIAQISSGMGQQGEKGLASLPGREAEFRDDFARALDYAEGIHCPFVHAMAGVNGTMATYLNNLDVAQKLSENRAPELLIEAISNTTVPGYFMSDIATLLALAQERGFKVSIDTFHACATGYDPAEALLRAGASLGHVHVADYPGRAEPETGTIDFAAMHDALRSLPYCGAIGFEYVPSGPSHLDWLPWWKQKFGDA</sequence>
<dbReference type="Gene3D" id="3.20.20.150">
    <property type="entry name" value="Divalent-metal-dependent TIM barrel enzymes"/>
    <property type="match status" value="1"/>
</dbReference>
<dbReference type="Pfam" id="PF01261">
    <property type="entry name" value="AP_endonuc_2"/>
    <property type="match status" value="1"/>
</dbReference>
<dbReference type="PANTHER" id="PTHR43489:SF6">
    <property type="entry name" value="HYDROXYPYRUVATE ISOMERASE-RELATED"/>
    <property type="match status" value="1"/>
</dbReference>
<evidence type="ECO:0000256" key="1">
    <source>
        <dbReference type="ARBA" id="ARBA00023235"/>
    </source>
</evidence>
<gene>
    <name evidence="5" type="ORF">IV417_16140</name>
</gene>
<keyword evidence="1 2" id="KW-0413">Isomerase</keyword>
<dbReference type="PANTHER" id="PTHR43489">
    <property type="entry name" value="ISOMERASE"/>
    <property type="match status" value="1"/>
</dbReference>
<comment type="similarity">
    <text evidence="2">Belongs to the hyi family.</text>
</comment>
<evidence type="ECO:0000313" key="6">
    <source>
        <dbReference type="Proteomes" id="UP001315686"/>
    </source>
</evidence>
<protein>
    <submittedName>
        <fullName evidence="5">TIM barrel protein</fullName>
    </submittedName>
</protein>
<feature type="active site" description="Proton donor/acceptor" evidence="3">
    <location>
        <position position="228"/>
    </location>
</feature>
<dbReference type="GO" id="GO:0046487">
    <property type="term" value="P:glyoxylate metabolic process"/>
    <property type="evidence" value="ECO:0007669"/>
    <property type="project" value="TreeGrafter"/>
</dbReference>
<evidence type="ECO:0000259" key="4">
    <source>
        <dbReference type="Pfam" id="PF01261"/>
    </source>
</evidence>
<evidence type="ECO:0000313" key="5">
    <source>
        <dbReference type="EMBL" id="MBT0958919.1"/>
    </source>
</evidence>
<keyword evidence="6" id="KW-1185">Reference proteome</keyword>
<dbReference type="PIRSF" id="PIRSF006241">
    <property type="entry name" value="HyI"/>
    <property type="match status" value="1"/>
</dbReference>
<feature type="domain" description="Xylose isomerase-like TIM barrel" evidence="4">
    <location>
        <begin position="23"/>
        <end position="232"/>
    </location>
</feature>
<reference evidence="5 6" key="1">
    <citation type="journal article" date="2021" name="Arch. Microbiol.">
        <title>Harenicola maris gen. nov., sp. nov. isolated from the Sea of Japan shallow sediments.</title>
        <authorList>
            <person name="Romanenko L.A."/>
            <person name="Kurilenko V.V."/>
            <person name="Chernysheva N.Y."/>
            <person name="Tekutyeva L.A."/>
            <person name="Velansky P.V."/>
            <person name="Svetashev V.I."/>
            <person name="Isaeva M.P."/>
        </authorList>
    </citation>
    <scope>NUCLEOTIDE SEQUENCE [LARGE SCALE GENOMIC DNA]</scope>
    <source>
        <strain evidence="5 6">KMM 3653</strain>
    </source>
</reference>
<dbReference type="InterPro" id="IPR050417">
    <property type="entry name" value="Sugar_Epim/Isomerase"/>
</dbReference>
<dbReference type="InterPro" id="IPR036237">
    <property type="entry name" value="Xyl_isomerase-like_sf"/>
</dbReference>
<proteinExistence type="inferred from homology"/>
<accession>A0AAP2G9Z2</accession>
<evidence type="ECO:0000256" key="2">
    <source>
        <dbReference type="PIRNR" id="PIRNR006241"/>
    </source>
</evidence>
<dbReference type="SUPFAM" id="SSF51658">
    <property type="entry name" value="Xylose isomerase-like"/>
    <property type="match status" value="1"/>
</dbReference>
<dbReference type="Proteomes" id="UP001315686">
    <property type="component" value="Unassembled WGS sequence"/>
</dbReference>
<name>A0AAP2G9Z2_9RHOB</name>
<dbReference type="GO" id="GO:0008903">
    <property type="term" value="F:hydroxypyruvate isomerase activity"/>
    <property type="evidence" value="ECO:0007669"/>
    <property type="project" value="TreeGrafter"/>
</dbReference>
<feature type="active site" description="Proton donor/acceptor" evidence="3">
    <location>
        <position position="134"/>
    </location>
</feature>